<evidence type="ECO:0000313" key="1">
    <source>
        <dbReference type="EMBL" id="KAL0426426.1"/>
    </source>
</evidence>
<dbReference type="EMBL" id="JACGWN010000010">
    <property type="protein sequence ID" value="KAL0426426.1"/>
    <property type="molecule type" value="Genomic_DNA"/>
</dbReference>
<sequence>MLLDEATSALDAESERCIQEALDRACAGKTTILVAHRLSTIRNAHVIAVLDDGKVAEQGSHSHLLKSYPDGIYARMIQLQRFSHGQAVSMVASAGSSSSGRHQDREVQ</sequence>
<name>A0AAW2VAH0_9LAMI</name>
<dbReference type="InterPro" id="IPR039421">
    <property type="entry name" value="Type_1_exporter"/>
</dbReference>
<accession>A0AAW2VAH0</accession>
<dbReference type="Gene3D" id="3.40.50.300">
    <property type="entry name" value="P-loop containing nucleotide triphosphate hydrolases"/>
    <property type="match status" value="1"/>
</dbReference>
<comment type="caution">
    <text evidence="1">The sequence shown here is derived from an EMBL/GenBank/DDBJ whole genome shotgun (WGS) entry which is preliminary data.</text>
</comment>
<dbReference type="GO" id="GO:0090374">
    <property type="term" value="P:oligopeptide export from mitochondrion"/>
    <property type="evidence" value="ECO:0007669"/>
    <property type="project" value="TreeGrafter"/>
</dbReference>
<dbReference type="PANTHER" id="PTHR43394">
    <property type="entry name" value="ATP-DEPENDENT PERMEASE MDL1, MITOCHONDRIAL"/>
    <property type="match status" value="1"/>
</dbReference>
<protein>
    <submittedName>
        <fullName evidence="1">ABC transporter B family member 1</fullName>
    </submittedName>
</protein>
<reference evidence="1" key="1">
    <citation type="submission" date="2020-06" db="EMBL/GenBank/DDBJ databases">
        <authorList>
            <person name="Li T."/>
            <person name="Hu X."/>
            <person name="Zhang T."/>
            <person name="Song X."/>
            <person name="Zhang H."/>
            <person name="Dai N."/>
            <person name="Sheng W."/>
            <person name="Hou X."/>
            <person name="Wei L."/>
        </authorList>
    </citation>
    <scope>NUCLEOTIDE SEQUENCE</scope>
    <source>
        <strain evidence="1">KEN1</strain>
        <tissue evidence="1">Leaf</tissue>
    </source>
</reference>
<dbReference type="PANTHER" id="PTHR43394:SF1">
    <property type="entry name" value="ATP-BINDING CASSETTE SUB-FAMILY B MEMBER 10, MITOCHONDRIAL"/>
    <property type="match status" value="1"/>
</dbReference>
<dbReference type="GO" id="GO:0005743">
    <property type="term" value="C:mitochondrial inner membrane"/>
    <property type="evidence" value="ECO:0007669"/>
    <property type="project" value="TreeGrafter"/>
</dbReference>
<organism evidence="1">
    <name type="scientific">Sesamum latifolium</name>
    <dbReference type="NCBI Taxonomy" id="2727402"/>
    <lineage>
        <taxon>Eukaryota</taxon>
        <taxon>Viridiplantae</taxon>
        <taxon>Streptophyta</taxon>
        <taxon>Embryophyta</taxon>
        <taxon>Tracheophyta</taxon>
        <taxon>Spermatophyta</taxon>
        <taxon>Magnoliopsida</taxon>
        <taxon>eudicotyledons</taxon>
        <taxon>Gunneridae</taxon>
        <taxon>Pentapetalae</taxon>
        <taxon>asterids</taxon>
        <taxon>lamiids</taxon>
        <taxon>Lamiales</taxon>
        <taxon>Pedaliaceae</taxon>
        <taxon>Sesamum</taxon>
    </lineage>
</organism>
<gene>
    <name evidence="1" type="ORF">Slati_2817400</name>
</gene>
<dbReference type="InterPro" id="IPR027417">
    <property type="entry name" value="P-loop_NTPase"/>
</dbReference>
<dbReference type="AlphaFoldDB" id="A0AAW2VAH0"/>
<proteinExistence type="predicted"/>
<dbReference type="GO" id="GO:0015421">
    <property type="term" value="F:ABC-type oligopeptide transporter activity"/>
    <property type="evidence" value="ECO:0007669"/>
    <property type="project" value="TreeGrafter"/>
</dbReference>
<reference evidence="1" key="2">
    <citation type="journal article" date="2024" name="Plant">
        <title>Genomic evolution and insights into agronomic trait innovations of Sesamum species.</title>
        <authorList>
            <person name="Miao H."/>
            <person name="Wang L."/>
            <person name="Qu L."/>
            <person name="Liu H."/>
            <person name="Sun Y."/>
            <person name="Le M."/>
            <person name="Wang Q."/>
            <person name="Wei S."/>
            <person name="Zheng Y."/>
            <person name="Lin W."/>
            <person name="Duan Y."/>
            <person name="Cao H."/>
            <person name="Xiong S."/>
            <person name="Wang X."/>
            <person name="Wei L."/>
            <person name="Li C."/>
            <person name="Ma Q."/>
            <person name="Ju M."/>
            <person name="Zhao R."/>
            <person name="Li G."/>
            <person name="Mu C."/>
            <person name="Tian Q."/>
            <person name="Mei H."/>
            <person name="Zhang T."/>
            <person name="Gao T."/>
            <person name="Zhang H."/>
        </authorList>
    </citation>
    <scope>NUCLEOTIDE SEQUENCE</scope>
    <source>
        <strain evidence="1">KEN1</strain>
    </source>
</reference>
<dbReference type="SUPFAM" id="SSF52540">
    <property type="entry name" value="P-loop containing nucleoside triphosphate hydrolases"/>
    <property type="match status" value="1"/>
</dbReference>